<evidence type="ECO:0000256" key="10">
    <source>
        <dbReference type="SAM" id="Phobius"/>
    </source>
</evidence>
<feature type="transmembrane region" description="Helical" evidence="10">
    <location>
        <begin position="325"/>
        <end position="347"/>
    </location>
</feature>
<feature type="domain" description="DUF2921" evidence="12">
    <location>
        <begin position="76"/>
        <end position="157"/>
    </location>
</feature>
<organism evidence="13 14">
    <name type="scientific">Adiantum capillus-veneris</name>
    <name type="common">Maidenhair fern</name>
    <dbReference type="NCBI Taxonomy" id="13818"/>
    <lineage>
        <taxon>Eukaryota</taxon>
        <taxon>Viridiplantae</taxon>
        <taxon>Streptophyta</taxon>
        <taxon>Embryophyta</taxon>
        <taxon>Tracheophyta</taxon>
        <taxon>Polypodiopsida</taxon>
        <taxon>Polypodiidae</taxon>
        <taxon>Polypodiales</taxon>
        <taxon>Pteridineae</taxon>
        <taxon>Pteridaceae</taxon>
        <taxon>Vittarioideae</taxon>
        <taxon>Adiantum</taxon>
    </lineage>
</organism>
<evidence type="ECO:0000256" key="9">
    <source>
        <dbReference type="ARBA" id="ARBA00023136"/>
    </source>
</evidence>
<evidence type="ECO:0000313" key="14">
    <source>
        <dbReference type="Proteomes" id="UP000886520"/>
    </source>
</evidence>
<evidence type="ECO:0000256" key="2">
    <source>
        <dbReference type="ARBA" id="ARBA00004127"/>
    </source>
</evidence>
<comment type="catalytic activity">
    <reaction evidence="1">
        <text>S-ubiquitinyl-[E2 ubiquitin-conjugating enzyme]-L-cysteine + [acceptor protein]-L-lysine = [E2 ubiquitin-conjugating enzyme]-L-cysteine + N(6)-ubiquitinyl-[acceptor protein]-L-lysine.</text>
        <dbReference type="EC" id="2.3.2.27"/>
    </reaction>
</comment>
<keyword evidence="5" id="KW-0808">Transferase</keyword>
<dbReference type="Pfam" id="PF11145">
    <property type="entry name" value="DUF2921"/>
    <property type="match status" value="1"/>
</dbReference>
<dbReference type="Pfam" id="PF25333">
    <property type="entry name" value="DUF2921_N"/>
    <property type="match status" value="1"/>
</dbReference>
<gene>
    <name evidence="13" type="ORF">GOP47_0021398</name>
</gene>
<keyword evidence="9 10" id="KW-0472">Membrane</keyword>
<dbReference type="Proteomes" id="UP000886520">
    <property type="component" value="Chromosome 21"/>
</dbReference>
<dbReference type="GO" id="GO:0012505">
    <property type="term" value="C:endomembrane system"/>
    <property type="evidence" value="ECO:0007669"/>
    <property type="project" value="UniProtKB-SubCell"/>
</dbReference>
<protein>
    <recommendedName>
        <fullName evidence="4">RING-type E3 ubiquitin transferase</fullName>
        <ecNumber evidence="4">2.3.2.27</ecNumber>
    </recommendedName>
</protein>
<comment type="subcellular location">
    <subcellularLocation>
        <location evidence="2">Endomembrane system</location>
        <topology evidence="2">Multi-pass membrane protein</topology>
    </subcellularLocation>
</comment>
<keyword evidence="14" id="KW-1185">Reference proteome</keyword>
<evidence type="ECO:0000259" key="12">
    <source>
        <dbReference type="Pfam" id="PF25333"/>
    </source>
</evidence>
<keyword evidence="6 10" id="KW-0812">Transmembrane</keyword>
<evidence type="ECO:0000256" key="1">
    <source>
        <dbReference type="ARBA" id="ARBA00000900"/>
    </source>
</evidence>
<evidence type="ECO:0000313" key="13">
    <source>
        <dbReference type="EMBL" id="KAI5062851.1"/>
    </source>
</evidence>
<name>A0A9D4U9I4_ADICA</name>
<dbReference type="GO" id="GO:0061630">
    <property type="term" value="F:ubiquitin protein ligase activity"/>
    <property type="evidence" value="ECO:0007669"/>
    <property type="project" value="UniProtKB-EC"/>
</dbReference>
<evidence type="ECO:0000256" key="7">
    <source>
        <dbReference type="ARBA" id="ARBA00022786"/>
    </source>
</evidence>
<dbReference type="InterPro" id="IPR021319">
    <property type="entry name" value="DUF2921"/>
</dbReference>
<dbReference type="PANTHER" id="PTHR33389">
    <property type="entry name" value="FAMILY PROTEIN, PUTATIVE (DUF2921)-RELATED"/>
    <property type="match status" value="1"/>
</dbReference>
<keyword evidence="8 10" id="KW-1133">Transmembrane helix</keyword>
<dbReference type="PANTHER" id="PTHR33389:SF18">
    <property type="entry name" value="OS01G0677900 PROTEIN"/>
    <property type="match status" value="1"/>
</dbReference>
<evidence type="ECO:0000256" key="6">
    <source>
        <dbReference type="ARBA" id="ARBA00022692"/>
    </source>
</evidence>
<evidence type="ECO:0000259" key="11">
    <source>
        <dbReference type="Pfam" id="PF11145"/>
    </source>
</evidence>
<accession>A0A9D4U9I4</accession>
<evidence type="ECO:0000256" key="5">
    <source>
        <dbReference type="ARBA" id="ARBA00022679"/>
    </source>
</evidence>
<comment type="caution">
    <text evidence="13">The sequence shown here is derived from an EMBL/GenBank/DDBJ whole genome shotgun (WGS) entry which is preliminary data.</text>
</comment>
<dbReference type="AlphaFoldDB" id="A0A9D4U9I4"/>
<evidence type="ECO:0000256" key="8">
    <source>
        <dbReference type="ARBA" id="ARBA00022989"/>
    </source>
</evidence>
<comment type="pathway">
    <text evidence="3">Protein modification; protein ubiquitination.</text>
</comment>
<evidence type="ECO:0000256" key="3">
    <source>
        <dbReference type="ARBA" id="ARBA00004906"/>
    </source>
</evidence>
<dbReference type="EMBL" id="JABFUD020000021">
    <property type="protein sequence ID" value="KAI5062851.1"/>
    <property type="molecule type" value="Genomic_DNA"/>
</dbReference>
<sequence length="398" mass="44468">MDVVSNMSYEYTKIKEAVAFMQRDESSLINQIKMPLLKYPSADGDIESLIDGLSFRHPAIFKSSVVKGPRVKQFLEVVLSSEGWYDQAIGKMYLVGCKEVSASLSKHAKLLEDGLDCSVEIKVEYPPTNSMLLMNPTIGLSIRSVRAGNDPFFFSLIELETFPLLSKRDCLSEEFRGWSQPGVHALFARATFSARENMEVGILNEGRWSPLIDRMVNLLALATFLCTLGILVKVYKSRIRLCARQPPEAWTVPNDKKDLFLLPQVIGNLICVGRGKPLRRLYYVGISVLRLLPHVYNRLRTSSVCPYVEEEFGAEFPYANSRSDFFSMAGDTGIPLVALSLVVIVYLQQRSNTMKGAEELGSSSNKLIGISSKLYERLSSETNELEMIESGGESSEQA</sequence>
<proteinExistence type="predicted"/>
<dbReference type="EC" id="2.3.2.27" evidence="4"/>
<keyword evidence="7" id="KW-0833">Ubl conjugation pathway</keyword>
<reference evidence="13" key="1">
    <citation type="submission" date="2021-01" db="EMBL/GenBank/DDBJ databases">
        <title>Adiantum capillus-veneris genome.</title>
        <authorList>
            <person name="Fang Y."/>
            <person name="Liao Q."/>
        </authorList>
    </citation>
    <scope>NUCLEOTIDE SEQUENCE</scope>
    <source>
        <strain evidence="13">H3</strain>
        <tissue evidence="13">Leaf</tissue>
    </source>
</reference>
<feature type="domain" description="SWEET-like" evidence="11">
    <location>
        <begin position="192"/>
        <end position="352"/>
    </location>
</feature>
<dbReference type="OrthoDB" id="618601at2759"/>
<evidence type="ECO:0000256" key="4">
    <source>
        <dbReference type="ARBA" id="ARBA00012483"/>
    </source>
</evidence>
<dbReference type="InterPro" id="IPR057425">
    <property type="entry name" value="DUF2921_N"/>
</dbReference>